<dbReference type="PANTHER" id="PTHR11559">
    <property type="entry name" value="CARBOXYLESTERASE"/>
    <property type="match status" value="1"/>
</dbReference>
<evidence type="ECO:0000259" key="4">
    <source>
        <dbReference type="Pfam" id="PF00135"/>
    </source>
</evidence>
<dbReference type="InterPro" id="IPR019819">
    <property type="entry name" value="Carboxylesterase_B_CS"/>
</dbReference>
<dbReference type="PROSITE" id="PS00122">
    <property type="entry name" value="CARBOXYLESTERASE_B_1"/>
    <property type="match status" value="1"/>
</dbReference>
<comment type="similarity">
    <text evidence="1 3">Belongs to the type-B carboxylesterase/lipase family.</text>
</comment>
<dbReference type="InterPro" id="IPR002018">
    <property type="entry name" value="CarbesteraseB"/>
</dbReference>
<dbReference type="SUPFAM" id="SSF53474">
    <property type="entry name" value="alpha/beta-Hydrolases"/>
    <property type="match status" value="1"/>
</dbReference>
<feature type="domain" description="Carboxylesterase type B" evidence="4">
    <location>
        <begin position="31"/>
        <end position="358"/>
    </location>
</feature>
<dbReference type="InterPro" id="IPR029058">
    <property type="entry name" value="AB_hydrolase_fold"/>
</dbReference>
<dbReference type="EC" id="3.1.1.-" evidence="3"/>
<reference evidence="5" key="1">
    <citation type="journal article" date="2021" name="PeerJ">
        <title>Extensive microbial diversity within the chicken gut microbiome revealed by metagenomics and culture.</title>
        <authorList>
            <person name="Gilroy R."/>
            <person name="Ravi A."/>
            <person name="Getino M."/>
            <person name="Pursley I."/>
            <person name="Horton D.L."/>
            <person name="Alikhan N.F."/>
            <person name="Baker D."/>
            <person name="Gharbi K."/>
            <person name="Hall N."/>
            <person name="Watson M."/>
            <person name="Adriaenssens E.M."/>
            <person name="Foster-Nyarko E."/>
            <person name="Jarju S."/>
            <person name="Secka A."/>
            <person name="Antonio M."/>
            <person name="Oren A."/>
            <person name="Chaudhuri R.R."/>
            <person name="La Ragione R."/>
            <person name="Hildebrand F."/>
            <person name="Pallen M.J."/>
        </authorList>
    </citation>
    <scope>NUCLEOTIDE SEQUENCE</scope>
    <source>
        <strain evidence="5">ChiGjej6B6-14162</strain>
    </source>
</reference>
<dbReference type="InterPro" id="IPR019826">
    <property type="entry name" value="Carboxylesterase_B_AS"/>
</dbReference>
<dbReference type="EMBL" id="DXEL01000085">
    <property type="protein sequence ID" value="HIX75797.1"/>
    <property type="molecule type" value="Genomic_DNA"/>
</dbReference>
<keyword evidence="2 3" id="KW-0378">Hydrolase</keyword>
<dbReference type="Pfam" id="PF00135">
    <property type="entry name" value="COesterase"/>
    <property type="match status" value="2"/>
</dbReference>
<evidence type="ECO:0000256" key="2">
    <source>
        <dbReference type="ARBA" id="ARBA00022801"/>
    </source>
</evidence>
<gene>
    <name evidence="5" type="ORF">H9977_12310</name>
</gene>
<dbReference type="Gene3D" id="3.40.50.1820">
    <property type="entry name" value="alpha/beta hydrolase"/>
    <property type="match status" value="2"/>
</dbReference>
<evidence type="ECO:0000256" key="3">
    <source>
        <dbReference type="RuleBase" id="RU361235"/>
    </source>
</evidence>
<dbReference type="InterPro" id="IPR050309">
    <property type="entry name" value="Type-B_Carboxylest/Lipase"/>
</dbReference>
<accession>A0A9D1XAF3</accession>
<protein>
    <recommendedName>
        <fullName evidence="3">Carboxylic ester hydrolase</fullName>
        <ecNumber evidence="3">3.1.1.-</ecNumber>
    </recommendedName>
</protein>
<dbReference type="PROSITE" id="PS51257">
    <property type="entry name" value="PROKAR_LIPOPROTEIN"/>
    <property type="match status" value="1"/>
</dbReference>
<evidence type="ECO:0000313" key="5">
    <source>
        <dbReference type="EMBL" id="HIX75797.1"/>
    </source>
</evidence>
<feature type="domain" description="Carboxylesterase type B" evidence="4">
    <location>
        <begin position="362"/>
        <end position="458"/>
    </location>
</feature>
<proteinExistence type="inferred from homology"/>
<organism evidence="5 6">
    <name type="scientific">Candidatus Parabacteroides intestinipullorum</name>
    <dbReference type="NCBI Taxonomy" id="2838723"/>
    <lineage>
        <taxon>Bacteria</taxon>
        <taxon>Pseudomonadati</taxon>
        <taxon>Bacteroidota</taxon>
        <taxon>Bacteroidia</taxon>
        <taxon>Bacteroidales</taxon>
        <taxon>Tannerellaceae</taxon>
        <taxon>Parabacteroides</taxon>
    </lineage>
</organism>
<dbReference type="Proteomes" id="UP000886740">
    <property type="component" value="Unassembled WGS sequence"/>
</dbReference>
<evidence type="ECO:0000313" key="6">
    <source>
        <dbReference type="Proteomes" id="UP000886740"/>
    </source>
</evidence>
<comment type="caution">
    <text evidence="5">The sequence shown here is derived from an EMBL/GenBank/DDBJ whole genome shotgun (WGS) entry which is preliminary data.</text>
</comment>
<dbReference type="AlphaFoldDB" id="A0A9D1XAF3"/>
<name>A0A9D1XAF3_9BACT</name>
<dbReference type="PROSITE" id="PS00941">
    <property type="entry name" value="CARBOXYLESTERASE_B_2"/>
    <property type="match status" value="1"/>
</dbReference>
<sequence>MNLMNKFLMALAIVAVFSSCKSKNVEQESMNPIVSTNNGKVQGVLVDDGKTTVFRGIPYAAPPVGDLRWKKPQPAANWDTVRICDTFSSAAIQAPHSDPEEFYTKEFYWEGDPEFSEDCLYLNVWTPTEAASHPEKKLPVAMWIHGGAYTHGWGFEVTMDGESWAKRDVILVTINYRVGALGFLCHPLLAEEGNGESGNYGTWDQAAALRWVKDNIANFGGDPNNITVFGQSAGAASVKNMVASPVTKGLLSRAIIQSGGGLGEFIPESRLQESLDFGKALMEMAGCTTLEQMRALSPQELQDLVANYRKEKKQYPRLSPVTGDQLLPKSFDQATLDGEIADVPYMIGWNLDDMGDMSKAIARFAETRAKQSKQPAYVYEFMRKLPGDDSGAFHSAELWYMFGTLDKSWRPFTEADHVLSEQMLDAWTNFAKYGNPNGNGGNDAWKPFTPETKDIHEFDIAQ</sequence>
<evidence type="ECO:0000256" key="1">
    <source>
        <dbReference type="ARBA" id="ARBA00005964"/>
    </source>
</evidence>
<reference evidence="5" key="2">
    <citation type="submission" date="2021-04" db="EMBL/GenBank/DDBJ databases">
        <authorList>
            <person name="Gilroy R."/>
        </authorList>
    </citation>
    <scope>NUCLEOTIDE SEQUENCE</scope>
    <source>
        <strain evidence="5">ChiGjej6B6-14162</strain>
    </source>
</reference>
<dbReference type="GO" id="GO:0016787">
    <property type="term" value="F:hydrolase activity"/>
    <property type="evidence" value="ECO:0007669"/>
    <property type="project" value="UniProtKB-KW"/>
</dbReference>